<dbReference type="Gene3D" id="1.20.900.10">
    <property type="entry name" value="Dbl homology (DH) domain"/>
    <property type="match status" value="1"/>
</dbReference>
<dbReference type="PANTHER" id="PTHR22826">
    <property type="entry name" value="RHO GUANINE EXCHANGE FACTOR-RELATED"/>
    <property type="match status" value="1"/>
</dbReference>
<dbReference type="Proteomes" id="UP000789390">
    <property type="component" value="Unassembled WGS sequence"/>
</dbReference>
<dbReference type="GO" id="GO:0005737">
    <property type="term" value="C:cytoplasm"/>
    <property type="evidence" value="ECO:0007669"/>
    <property type="project" value="TreeGrafter"/>
</dbReference>
<name>A0A8J2WCH2_9CRUS</name>
<dbReference type="InterPro" id="IPR000219">
    <property type="entry name" value="DH_dom"/>
</dbReference>
<keyword evidence="1" id="KW-0344">Guanine-nucleotide releasing factor</keyword>
<keyword evidence="5" id="KW-1185">Reference proteome</keyword>
<proteinExistence type="predicted"/>
<feature type="compositionally biased region" description="Basic residues" evidence="2">
    <location>
        <begin position="160"/>
        <end position="174"/>
    </location>
</feature>
<dbReference type="Pfam" id="PF00621">
    <property type="entry name" value="RhoGEF"/>
    <property type="match status" value="1"/>
</dbReference>
<protein>
    <recommendedName>
        <fullName evidence="3">DH domain-containing protein</fullName>
    </recommendedName>
</protein>
<dbReference type="InterPro" id="IPR051336">
    <property type="entry name" value="RhoGEF_Guanine_NuclExch_SF"/>
</dbReference>
<evidence type="ECO:0000313" key="4">
    <source>
        <dbReference type="EMBL" id="CAH0101440.1"/>
    </source>
</evidence>
<reference evidence="4" key="1">
    <citation type="submission" date="2021-11" db="EMBL/GenBank/DDBJ databases">
        <authorList>
            <person name="Schell T."/>
        </authorList>
    </citation>
    <scope>NUCLEOTIDE SEQUENCE</scope>
    <source>
        <strain evidence="4">M5</strain>
    </source>
</reference>
<evidence type="ECO:0000256" key="2">
    <source>
        <dbReference type="SAM" id="MobiDB-lite"/>
    </source>
</evidence>
<dbReference type="InterPro" id="IPR028030">
    <property type="entry name" value="DUF4592"/>
</dbReference>
<dbReference type="Pfam" id="PF15262">
    <property type="entry name" value="DUF4592"/>
    <property type="match status" value="1"/>
</dbReference>
<dbReference type="PROSITE" id="PS50010">
    <property type="entry name" value="DH_2"/>
    <property type="match status" value="1"/>
</dbReference>
<feature type="region of interest" description="Disordered" evidence="2">
    <location>
        <begin position="154"/>
        <end position="230"/>
    </location>
</feature>
<feature type="domain" description="DH" evidence="3">
    <location>
        <begin position="242"/>
        <end position="387"/>
    </location>
</feature>
<evidence type="ECO:0000256" key="1">
    <source>
        <dbReference type="ARBA" id="ARBA00022658"/>
    </source>
</evidence>
<dbReference type="GO" id="GO:0019898">
    <property type="term" value="C:extrinsic component of membrane"/>
    <property type="evidence" value="ECO:0007669"/>
    <property type="project" value="TreeGrafter"/>
</dbReference>
<accession>A0A8J2WCH2</accession>
<feature type="compositionally biased region" description="Low complexity" evidence="2">
    <location>
        <begin position="38"/>
        <end position="60"/>
    </location>
</feature>
<dbReference type="InterPro" id="IPR035899">
    <property type="entry name" value="DBL_dom_sf"/>
</dbReference>
<dbReference type="SUPFAM" id="SSF48065">
    <property type="entry name" value="DBL homology domain (DH-domain)"/>
    <property type="match status" value="1"/>
</dbReference>
<evidence type="ECO:0000313" key="5">
    <source>
        <dbReference type="Proteomes" id="UP000789390"/>
    </source>
</evidence>
<dbReference type="EMBL" id="CAKKLH010000057">
    <property type="protein sequence ID" value="CAH0101440.1"/>
    <property type="molecule type" value="Genomic_DNA"/>
</dbReference>
<dbReference type="PANTHER" id="PTHR22826:SF106">
    <property type="entry name" value="TRIO, ISOFORM A"/>
    <property type="match status" value="1"/>
</dbReference>
<comment type="caution">
    <text evidence="4">The sequence shown here is derived from an EMBL/GenBank/DDBJ whole genome shotgun (WGS) entry which is preliminary data.</text>
</comment>
<dbReference type="AlphaFoldDB" id="A0A8J2WCH2"/>
<dbReference type="OrthoDB" id="2570713at2759"/>
<feature type="region of interest" description="Disordered" evidence="2">
    <location>
        <begin position="1"/>
        <end position="70"/>
    </location>
</feature>
<feature type="compositionally biased region" description="Low complexity" evidence="2">
    <location>
        <begin position="19"/>
        <end position="29"/>
    </location>
</feature>
<sequence>MAGRQNALLSSMVSELKQKTSSMSQSVTSSDEHQQQMSSSSSTVRTSVTSSSASYSTSTAEGQNGGQSTTVTQIVESKVGDWPKFTPRYRSSSRAAATPAYRSRRLVNTSPVECWMCLTESTVKFIQDDVIKRDKSRMTHLDLGIGEDEGSTALLDNSAAKHKMAIRPQRKRRSESRQRDSNPGDDDDAMETNQQQSDVQVEGNIIKKIKSSTEEEESAESKRGYRRTRSGRQLVTFDPVAKREAVVKELVETEEEFVTDMEHVVNVYYRQMDHPTTPRKVSDQRDALFGPFKQIQEFHKSVLLEGLKYYANEPQRLGRTFLRLERDFDKHAQYYGDEPKSQELLREDKHLREFFEGIIYFRLVQSVKSYSSIPSVYFFAFWKTSKG</sequence>
<organism evidence="4 5">
    <name type="scientific">Daphnia galeata</name>
    <dbReference type="NCBI Taxonomy" id="27404"/>
    <lineage>
        <taxon>Eukaryota</taxon>
        <taxon>Metazoa</taxon>
        <taxon>Ecdysozoa</taxon>
        <taxon>Arthropoda</taxon>
        <taxon>Crustacea</taxon>
        <taxon>Branchiopoda</taxon>
        <taxon>Diplostraca</taxon>
        <taxon>Cladocera</taxon>
        <taxon>Anomopoda</taxon>
        <taxon>Daphniidae</taxon>
        <taxon>Daphnia</taxon>
    </lineage>
</organism>
<evidence type="ECO:0000259" key="3">
    <source>
        <dbReference type="PROSITE" id="PS50010"/>
    </source>
</evidence>
<gene>
    <name evidence="4" type="ORF">DGAL_LOCUS3772</name>
</gene>
<dbReference type="GO" id="GO:0005085">
    <property type="term" value="F:guanyl-nucleotide exchange factor activity"/>
    <property type="evidence" value="ECO:0007669"/>
    <property type="project" value="UniProtKB-KW"/>
</dbReference>